<sequence>MSLLVLDIIIIRTRSRSRKAGQIMVRKLSGLQREVIHLYRQAVRVAHQKPVESRPHFIEFIHGEFGKYKDLPRKDFTTIEHLLRVGNRKLKLYAQPELKDIHIR</sequence>
<accession>A0ABR4NST1</accession>
<protein>
    <recommendedName>
        <fullName evidence="5">Complex 1 LYR protein domain-containing protein</fullName>
    </recommendedName>
</protein>
<dbReference type="EMBL" id="JBEVYD010000007">
    <property type="protein sequence ID" value="KAL3231451.1"/>
    <property type="molecule type" value="Genomic_DNA"/>
</dbReference>
<dbReference type="InterPro" id="IPR008011">
    <property type="entry name" value="Complex1_LYR_dom"/>
</dbReference>
<evidence type="ECO:0000256" key="4">
    <source>
        <dbReference type="ARBA" id="ARBA00025715"/>
    </source>
</evidence>
<keyword evidence="7" id="KW-1185">Reference proteome</keyword>
<name>A0ABR4NST1_9SACH</name>
<dbReference type="CDD" id="cd20268">
    <property type="entry name" value="Complex1_LYR_SDHAF1_LYRM8"/>
    <property type="match status" value="1"/>
</dbReference>
<gene>
    <name evidence="6" type="ORF">RNJ44_00486</name>
</gene>
<comment type="similarity">
    <text evidence="4">Belongs to the complex I LYR family. SDHAF1 subfamily.</text>
</comment>
<evidence type="ECO:0000256" key="3">
    <source>
        <dbReference type="ARBA" id="ARBA00023186"/>
    </source>
</evidence>
<dbReference type="Pfam" id="PF05347">
    <property type="entry name" value="Complex1_LYR"/>
    <property type="match status" value="1"/>
</dbReference>
<evidence type="ECO:0000313" key="6">
    <source>
        <dbReference type="EMBL" id="KAL3231451.1"/>
    </source>
</evidence>
<keyword evidence="2" id="KW-0496">Mitochondrion</keyword>
<organism evidence="6 7">
    <name type="scientific">Nakaseomyces bracarensis</name>
    <dbReference type="NCBI Taxonomy" id="273131"/>
    <lineage>
        <taxon>Eukaryota</taxon>
        <taxon>Fungi</taxon>
        <taxon>Dikarya</taxon>
        <taxon>Ascomycota</taxon>
        <taxon>Saccharomycotina</taxon>
        <taxon>Saccharomycetes</taxon>
        <taxon>Saccharomycetales</taxon>
        <taxon>Saccharomycetaceae</taxon>
        <taxon>Nakaseomyces</taxon>
    </lineage>
</organism>
<dbReference type="InterPro" id="IPR045295">
    <property type="entry name" value="Complex1_LYR_SDHAF1_LYRM8"/>
</dbReference>
<comment type="subcellular location">
    <subcellularLocation>
        <location evidence="1">Mitochondrion matrix</location>
    </subcellularLocation>
</comment>
<proteinExistence type="inferred from homology"/>
<reference evidence="6 7" key="1">
    <citation type="submission" date="2024-05" db="EMBL/GenBank/DDBJ databases">
        <title>Long read based assembly of the Candida bracarensis genome reveals expanded adhesin content.</title>
        <authorList>
            <person name="Marcet-Houben M."/>
            <person name="Ksiezopolska E."/>
            <person name="Gabaldon T."/>
        </authorList>
    </citation>
    <scope>NUCLEOTIDE SEQUENCE [LARGE SCALE GENOMIC DNA]</scope>
    <source>
        <strain evidence="6 7">CBM6</strain>
    </source>
</reference>
<dbReference type="PANTHER" id="PTHR13675">
    <property type="entry name" value="LYR MOTIF-CONTAINING PROTEIN 2"/>
    <property type="match status" value="1"/>
</dbReference>
<evidence type="ECO:0000259" key="5">
    <source>
        <dbReference type="Pfam" id="PF05347"/>
    </source>
</evidence>
<keyword evidence="3" id="KW-0143">Chaperone</keyword>
<feature type="domain" description="Complex 1 LYR protein" evidence="5">
    <location>
        <begin position="33"/>
        <end position="91"/>
    </location>
</feature>
<evidence type="ECO:0000256" key="1">
    <source>
        <dbReference type="ARBA" id="ARBA00004305"/>
    </source>
</evidence>
<evidence type="ECO:0000256" key="2">
    <source>
        <dbReference type="ARBA" id="ARBA00023128"/>
    </source>
</evidence>
<dbReference type="Proteomes" id="UP001623330">
    <property type="component" value="Unassembled WGS sequence"/>
</dbReference>
<comment type="caution">
    <text evidence="6">The sequence shown here is derived from an EMBL/GenBank/DDBJ whole genome shotgun (WGS) entry which is preliminary data.</text>
</comment>
<dbReference type="PANTHER" id="PTHR13675:SF1">
    <property type="entry name" value="SUCCINATE DEHYDROGENASE ASSEMBLY FACTOR 1, MITOCHONDRIAL"/>
    <property type="match status" value="1"/>
</dbReference>
<evidence type="ECO:0000313" key="7">
    <source>
        <dbReference type="Proteomes" id="UP001623330"/>
    </source>
</evidence>